<organism evidence="2 3">
    <name type="scientific">Ceriporiopsis subvermispora (strain B)</name>
    <name type="common">White-rot fungus</name>
    <name type="synonym">Gelatoporia subvermispora</name>
    <dbReference type="NCBI Taxonomy" id="914234"/>
    <lineage>
        <taxon>Eukaryota</taxon>
        <taxon>Fungi</taxon>
        <taxon>Dikarya</taxon>
        <taxon>Basidiomycota</taxon>
        <taxon>Agaricomycotina</taxon>
        <taxon>Agaricomycetes</taxon>
        <taxon>Polyporales</taxon>
        <taxon>Gelatoporiaceae</taxon>
        <taxon>Gelatoporia</taxon>
    </lineage>
</organism>
<evidence type="ECO:0000313" key="3">
    <source>
        <dbReference type="Proteomes" id="UP000016930"/>
    </source>
</evidence>
<dbReference type="EMBL" id="KB445822">
    <property type="protein sequence ID" value="EMD31199.1"/>
    <property type="molecule type" value="Genomic_DNA"/>
</dbReference>
<gene>
    <name evidence="2" type="ORF">CERSUDRAFT_89375</name>
</gene>
<protein>
    <submittedName>
        <fullName evidence="2">Uncharacterized protein</fullName>
    </submittedName>
</protein>
<dbReference type="AlphaFoldDB" id="M2P778"/>
<reference evidence="2 3" key="1">
    <citation type="journal article" date="2012" name="Proc. Natl. Acad. Sci. U.S.A.">
        <title>Comparative genomics of Ceriporiopsis subvermispora and Phanerochaete chrysosporium provide insight into selective ligninolysis.</title>
        <authorList>
            <person name="Fernandez-Fueyo E."/>
            <person name="Ruiz-Duenas F.J."/>
            <person name="Ferreira P."/>
            <person name="Floudas D."/>
            <person name="Hibbett D.S."/>
            <person name="Canessa P."/>
            <person name="Larrondo L.F."/>
            <person name="James T.Y."/>
            <person name="Seelenfreund D."/>
            <person name="Lobos S."/>
            <person name="Polanco R."/>
            <person name="Tello M."/>
            <person name="Honda Y."/>
            <person name="Watanabe T."/>
            <person name="Watanabe T."/>
            <person name="Ryu J.S."/>
            <person name="Kubicek C.P."/>
            <person name="Schmoll M."/>
            <person name="Gaskell J."/>
            <person name="Hammel K.E."/>
            <person name="St John F.J."/>
            <person name="Vanden Wymelenberg A."/>
            <person name="Sabat G."/>
            <person name="Splinter BonDurant S."/>
            <person name="Syed K."/>
            <person name="Yadav J.S."/>
            <person name="Doddapaneni H."/>
            <person name="Subramanian V."/>
            <person name="Lavin J.L."/>
            <person name="Oguiza J.A."/>
            <person name="Perez G."/>
            <person name="Pisabarro A.G."/>
            <person name="Ramirez L."/>
            <person name="Santoyo F."/>
            <person name="Master E."/>
            <person name="Coutinho P.M."/>
            <person name="Henrissat B."/>
            <person name="Lombard V."/>
            <person name="Magnuson J.K."/>
            <person name="Kuees U."/>
            <person name="Hori C."/>
            <person name="Igarashi K."/>
            <person name="Samejima M."/>
            <person name="Held B.W."/>
            <person name="Barry K.W."/>
            <person name="LaButti K.M."/>
            <person name="Lapidus A."/>
            <person name="Lindquist E.A."/>
            <person name="Lucas S.M."/>
            <person name="Riley R."/>
            <person name="Salamov A.A."/>
            <person name="Hoffmeister D."/>
            <person name="Schwenk D."/>
            <person name="Hadar Y."/>
            <person name="Yarden O."/>
            <person name="de Vries R.P."/>
            <person name="Wiebenga A."/>
            <person name="Stenlid J."/>
            <person name="Eastwood D."/>
            <person name="Grigoriev I.V."/>
            <person name="Berka R.M."/>
            <person name="Blanchette R.A."/>
            <person name="Kersten P."/>
            <person name="Martinez A.T."/>
            <person name="Vicuna R."/>
            <person name="Cullen D."/>
        </authorList>
    </citation>
    <scope>NUCLEOTIDE SEQUENCE [LARGE SCALE GENOMIC DNA]</scope>
    <source>
        <strain evidence="2 3">B</strain>
    </source>
</reference>
<evidence type="ECO:0000256" key="1">
    <source>
        <dbReference type="SAM" id="Phobius"/>
    </source>
</evidence>
<accession>M2P778</accession>
<dbReference type="Proteomes" id="UP000016930">
    <property type="component" value="Unassembled WGS sequence"/>
</dbReference>
<keyword evidence="1" id="KW-0472">Membrane</keyword>
<sequence>MAILFLVNRYNTLCWAAFYLANTWLTFYDETLNSCKIVLSLELTSNLISLAVWAVFAALRVYSLNNNSRLALLSLGLGLVPFVTNTFLIAEQLSSHIFFQRNVCAPEFDSVGAVWNILAAITRTSSILCDVVVLYVTLSNTCAYRREKYSQIKPRIMDLLVRDGTPLLLALNCVQLALWITDKFQDFSSITIVISSVVISRFILTLREIYFSSTRPTFIRTQYSPPSQVSTVHFTWIEAEGESIEMRSRHTHIIVNTTLDDIAEVEQRLGSVYRDQGGQNHDRWSTSGPSSKIIPDPILRALVSIGSEHDLLE</sequence>
<keyword evidence="1" id="KW-0812">Transmembrane</keyword>
<evidence type="ECO:0000313" key="2">
    <source>
        <dbReference type="EMBL" id="EMD31199.1"/>
    </source>
</evidence>
<feature type="transmembrane region" description="Helical" evidence="1">
    <location>
        <begin position="113"/>
        <end position="138"/>
    </location>
</feature>
<feature type="transmembrane region" description="Helical" evidence="1">
    <location>
        <begin position="187"/>
        <end position="206"/>
    </location>
</feature>
<keyword evidence="1" id="KW-1133">Transmembrane helix</keyword>
<feature type="transmembrane region" description="Helical" evidence="1">
    <location>
        <begin position="37"/>
        <end position="59"/>
    </location>
</feature>
<feature type="transmembrane region" description="Helical" evidence="1">
    <location>
        <begin position="7"/>
        <end position="25"/>
    </location>
</feature>
<feature type="transmembrane region" description="Helical" evidence="1">
    <location>
        <begin position="71"/>
        <end position="93"/>
    </location>
</feature>
<proteinExistence type="predicted"/>
<name>M2P778_CERS8</name>
<keyword evidence="3" id="KW-1185">Reference proteome</keyword>
<feature type="transmembrane region" description="Helical" evidence="1">
    <location>
        <begin position="159"/>
        <end position="181"/>
    </location>
</feature>
<dbReference type="HOGENOM" id="CLU_888524_0_0_1"/>